<feature type="compositionally biased region" description="Polar residues" evidence="2">
    <location>
        <begin position="285"/>
        <end position="296"/>
    </location>
</feature>
<accession>A0A3A2ZCB8</accession>
<dbReference type="InterPro" id="IPR001841">
    <property type="entry name" value="Znf_RING"/>
</dbReference>
<organism evidence="4 5">
    <name type="scientific">Aspergillus sclerotialis</name>
    <dbReference type="NCBI Taxonomy" id="2070753"/>
    <lineage>
        <taxon>Eukaryota</taxon>
        <taxon>Fungi</taxon>
        <taxon>Dikarya</taxon>
        <taxon>Ascomycota</taxon>
        <taxon>Pezizomycotina</taxon>
        <taxon>Eurotiomycetes</taxon>
        <taxon>Eurotiomycetidae</taxon>
        <taxon>Eurotiales</taxon>
        <taxon>Aspergillaceae</taxon>
        <taxon>Aspergillus</taxon>
        <taxon>Aspergillus subgen. Polypaecilum</taxon>
    </lineage>
</organism>
<feature type="region of interest" description="Disordered" evidence="2">
    <location>
        <begin position="217"/>
        <end position="319"/>
    </location>
</feature>
<dbReference type="OrthoDB" id="1711136at2759"/>
<feature type="compositionally biased region" description="Low complexity" evidence="2">
    <location>
        <begin position="65"/>
        <end position="90"/>
    </location>
</feature>
<keyword evidence="1" id="KW-0863">Zinc-finger</keyword>
<dbReference type="Proteomes" id="UP000266188">
    <property type="component" value="Unassembled WGS sequence"/>
</dbReference>
<dbReference type="Gene3D" id="3.30.40.10">
    <property type="entry name" value="Zinc/RING finger domain, C3HC4 (zinc finger)"/>
    <property type="match status" value="1"/>
</dbReference>
<evidence type="ECO:0000256" key="1">
    <source>
        <dbReference type="PROSITE-ProRule" id="PRU00175"/>
    </source>
</evidence>
<protein>
    <submittedName>
        <fullName evidence="4">C3HC4 finger protein</fullName>
    </submittedName>
</protein>
<dbReference type="InterPro" id="IPR045194">
    <property type="entry name" value="MGRN1/RNF157-like"/>
</dbReference>
<gene>
    <name evidence="4" type="ORF">PHISCL_07099</name>
</gene>
<evidence type="ECO:0000313" key="5">
    <source>
        <dbReference type="Proteomes" id="UP000266188"/>
    </source>
</evidence>
<keyword evidence="1" id="KW-0479">Metal-binding</keyword>
<dbReference type="STRING" id="2070753.A0A3A2ZCB8"/>
<dbReference type="GO" id="GO:0061630">
    <property type="term" value="F:ubiquitin protein ligase activity"/>
    <property type="evidence" value="ECO:0007669"/>
    <property type="project" value="UniProtKB-EC"/>
</dbReference>
<comment type="caution">
    <text evidence="4">The sequence shown here is derived from an EMBL/GenBank/DDBJ whole genome shotgun (WGS) entry which is preliminary data.</text>
</comment>
<keyword evidence="1" id="KW-0862">Zinc</keyword>
<dbReference type="GO" id="GO:0005737">
    <property type="term" value="C:cytoplasm"/>
    <property type="evidence" value="ECO:0007669"/>
    <property type="project" value="TreeGrafter"/>
</dbReference>
<evidence type="ECO:0000313" key="4">
    <source>
        <dbReference type="EMBL" id="RJE20576.1"/>
    </source>
</evidence>
<name>A0A3A2ZCB8_9EURO</name>
<dbReference type="PANTHER" id="PTHR22996">
    <property type="entry name" value="MAHOGUNIN"/>
    <property type="match status" value="1"/>
</dbReference>
<dbReference type="Pfam" id="PF13920">
    <property type="entry name" value="zf-C3HC4_3"/>
    <property type="match status" value="1"/>
</dbReference>
<feature type="non-terminal residue" evidence="4">
    <location>
        <position position="453"/>
    </location>
</feature>
<proteinExistence type="predicted"/>
<reference evidence="5" key="1">
    <citation type="submission" date="2017-02" db="EMBL/GenBank/DDBJ databases">
        <authorList>
            <person name="Tafer H."/>
            <person name="Lopandic K."/>
        </authorList>
    </citation>
    <scope>NUCLEOTIDE SEQUENCE [LARGE SCALE GENOMIC DNA]</scope>
    <source>
        <strain evidence="5">CBS 366.77</strain>
    </source>
</reference>
<feature type="domain" description="RING-type" evidence="3">
    <location>
        <begin position="400"/>
        <end position="447"/>
    </location>
</feature>
<dbReference type="InterPro" id="IPR013083">
    <property type="entry name" value="Znf_RING/FYVE/PHD"/>
</dbReference>
<sequence length="453" mass="49530">MESGTSRLFAEGPSQVSTERLDTQNFIGFGTIDLPPVSDPATRSSITGTNTSNSAFSGQDGLNMSLFPTSSTNSSASLPATASSTDSTLLGQNQTTAITGSGDGIFSSPPNMFGESLIMPYADPFISIGNEWQSFQQGFPVTDVQRRSFHSQVASRGAASYPYPGNRRLQYMNTNQAQMLRPLGPHTGMSQYQVMSQGPMNAPIQTGTQTSPAIGGFHAFPQSPGLSNYMPSRRQAASLATAQRRRHSRASSRTSLAGNTQSVTGVNSPRGSRSHRRRSRGSDSAITQTPGRSPATQVPLIPPPNDPSGPSGQHYPGINMQQRVDVARRLNYESDRLREMIQRIRTEDAHALAYEQTFLRRFHDDLDTMESPSPPKGLDNQNDGRPEPKETEDMNVNLECRICMSQVVDTVLLPCGHAILCRWCAAQHMPNQGRLYPKERWTCPICRSPVKHK</sequence>
<feature type="compositionally biased region" description="Basic and acidic residues" evidence="2">
    <location>
        <begin position="382"/>
        <end position="391"/>
    </location>
</feature>
<dbReference type="GO" id="GO:0008270">
    <property type="term" value="F:zinc ion binding"/>
    <property type="evidence" value="ECO:0007669"/>
    <property type="project" value="UniProtKB-KW"/>
</dbReference>
<dbReference type="EMBL" id="MVGC01000295">
    <property type="protein sequence ID" value="RJE20576.1"/>
    <property type="molecule type" value="Genomic_DNA"/>
</dbReference>
<feature type="region of interest" description="Disordered" evidence="2">
    <location>
        <begin position="366"/>
        <end position="391"/>
    </location>
</feature>
<keyword evidence="5" id="KW-1185">Reference proteome</keyword>
<dbReference type="SMART" id="SM00184">
    <property type="entry name" value="RING"/>
    <property type="match status" value="1"/>
</dbReference>
<dbReference type="AlphaFoldDB" id="A0A3A2ZCB8"/>
<dbReference type="GO" id="GO:0016567">
    <property type="term" value="P:protein ubiquitination"/>
    <property type="evidence" value="ECO:0007669"/>
    <property type="project" value="TreeGrafter"/>
</dbReference>
<feature type="compositionally biased region" description="Polar residues" evidence="2">
    <location>
        <begin position="258"/>
        <end position="267"/>
    </location>
</feature>
<evidence type="ECO:0000259" key="3">
    <source>
        <dbReference type="PROSITE" id="PS50089"/>
    </source>
</evidence>
<dbReference type="PROSITE" id="PS50089">
    <property type="entry name" value="ZF_RING_2"/>
    <property type="match status" value="1"/>
</dbReference>
<dbReference type="PANTHER" id="PTHR22996:SF0">
    <property type="entry name" value="RE60872P-RELATED"/>
    <property type="match status" value="1"/>
</dbReference>
<feature type="region of interest" description="Disordered" evidence="2">
    <location>
        <begin position="32"/>
        <end position="103"/>
    </location>
</feature>
<evidence type="ECO:0000256" key="2">
    <source>
        <dbReference type="SAM" id="MobiDB-lite"/>
    </source>
</evidence>
<dbReference type="SUPFAM" id="SSF57850">
    <property type="entry name" value="RING/U-box"/>
    <property type="match status" value="1"/>
</dbReference>
<feature type="compositionally biased region" description="Polar residues" evidence="2">
    <location>
        <begin position="41"/>
        <end position="62"/>
    </location>
</feature>